<dbReference type="EMBL" id="MCFA01000010">
    <property type="protein sequence ID" value="ORY17874.1"/>
    <property type="molecule type" value="Genomic_DNA"/>
</dbReference>
<accession>A0A1Y2A5U6</accession>
<protein>
    <submittedName>
        <fullName evidence="2">Uncharacterized protein</fullName>
    </submittedName>
</protein>
<evidence type="ECO:0000313" key="2">
    <source>
        <dbReference type="EMBL" id="ORY17874.1"/>
    </source>
</evidence>
<proteinExistence type="predicted"/>
<feature type="region of interest" description="Disordered" evidence="1">
    <location>
        <begin position="224"/>
        <end position="259"/>
    </location>
</feature>
<reference evidence="2 3" key="1">
    <citation type="submission" date="2016-07" db="EMBL/GenBank/DDBJ databases">
        <title>Pervasive Adenine N6-methylation of Active Genes in Fungi.</title>
        <authorList>
            <consortium name="DOE Joint Genome Institute"/>
            <person name="Mondo S.J."/>
            <person name="Dannebaum R.O."/>
            <person name="Kuo R.C."/>
            <person name="Labutti K."/>
            <person name="Haridas S."/>
            <person name="Kuo A."/>
            <person name="Salamov A."/>
            <person name="Ahrendt S.R."/>
            <person name="Lipzen A."/>
            <person name="Sullivan W."/>
            <person name="Andreopoulos W.B."/>
            <person name="Clum A."/>
            <person name="Lindquist E."/>
            <person name="Daum C."/>
            <person name="Ramamoorthy G.K."/>
            <person name="Gryganskyi A."/>
            <person name="Culley D."/>
            <person name="Magnuson J.K."/>
            <person name="James T.Y."/>
            <person name="O'Malley M.A."/>
            <person name="Stajich J.E."/>
            <person name="Spatafora J.W."/>
            <person name="Visel A."/>
            <person name="Grigoriev I.V."/>
        </authorList>
    </citation>
    <scope>NUCLEOTIDE SEQUENCE [LARGE SCALE GENOMIC DNA]</scope>
    <source>
        <strain evidence="2 3">CBS 115471</strain>
    </source>
</reference>
<feature type="compositionally biased region" description="Acidic residues" evidence="1">
    <location>
        <begin position="294"/>
        <end position="311"/>
    </location>
</feature>
<feature type="region of interest" description="Disordered" evidence="1">
    <location>
        <begin position="289"/>
        <end position="318"/>
    </location>
</feature>
<evidence type="ECO:0000313" key="3">
    <source>
        <dbReference type="Proteomes" id="UP000193144"/>
    </source>
</evidence>
<keyword evidence="3" id="KW-1185">Reference proteome</keyword>
<dbReference type="OrthoDB" id="5205734at2759"/>
<dbReference type="Proteomes" id="UP000193144">
    <property type="component" value="Unassembled WGS sequence"/>
</dbReference>
<name>A0A1Y2A5U6_9PLEO</name>
<organism evidence="2 3">
    <name type="scientific">Clohesyomyces aquaticus</name>
    <dbReference type="NCBI Taxonomy" id="1231657"/>
    <lineage>
        <taxon>Eukaryota</taxon>
        <taxon>Fungi</taxon>
        <taxon>Dikarya</taxon>
        <taxon>Ascomycota</taxon>
        <taxon>Pezizomycotina</taxon>
        <taxon>Dothideomycetes</taxon>
        <taxon>Pleosporomycetidae</taxon>
        <taxon>Pleosporales</taxon>
        <taxon>Lindgomycetaceae</taxon>
        <taxon>Clohesyomyces</taxon>
    </lineage>
</organism>
<feature type="region of interest" description="Disordered" evidence="1">
    <location>
        <begin position="159"/>
        <end position="188"/>
    </location>
</feature>
<evidence type="ECO:0000256" key="1">
    <source>
        <dbReference type="SAM" id="MobiDB-lite"/>
    </source>
</evidence>
<comment type="caution">
    <text evidence="2">The sequence shown here is derived from an EMBL/GenBank/DDBJ whole genome shotgun (WGS) entry which is preliminary data.</text>
</comment>
<dbReference type="AlphaFoldDB" id="A0A1Y2A5U6"/>
<sequence length="318" mass="35532">MGKQYYLLKGTNVIQLKDGEDEESFVRGILGRVVKDHDDPGRNFVPLKVDANGAAMPADKTDFDEWNDLLSDTKTSHLKVAIEKLFNIHHEESNTHSRDLKTKKVRRHFATDVDTMVEQVRKSTEVREKLNRWLPRGGARVWVIVGFIMAEDIALTEKDGSSRDIGGGLEPPGPIHGQDAPFKAEGNYKHTKDDDKFVKISKKSVIAIEYLALQRPRFTLRPDIDTVVRRGPGGPNAFGPGEEDDNDDAHDGNVGGRDGDIEVIKAPIVDVLKAVGHVDLESEACGEFSIAYDMDWDEEDDDEEDEEDEDHEEIKGSS</sequence>
<gene>
    <name evidence="2" type="ORF">BCR34DRAFT_555078</name>
</gene>